<sequence length="207" mass="23928">MKKDALLKCIAETGYNVGFGGRKHWATYDIVDKVPGLIGFFSTAMGVFALVYDSLSAKDISAALVVLGVIGLYISFYDSKKSDYEKAAKSITRNFNSLRDLYRTVQNSQDDSKNEEHYNQLMEIENEYYSNSISKQILFSDWYAHYKFFWQYQIDWVEEQKKFSLWRDKIPLTGWVALTLLLGMFFCYSLGKIDIIQSCYALFTSPT</sequence>
<keyword evidence="1" id="KW-0812">Transmembrane</keyword>
<evidence type="ECO:0000313" key="4">
    <source>
        <dbReference type="Proteomes" id="UP000244874"/>
    </source>
</evidence>
<reference evidence="3 4" key="1">
    <citation type="submission" date="2018-04" db="EMBL/GenBank/DDBJ databases">
        <authorList>
            <person name="Go L.Y."/>
            <person name="Mitchell J.A."/>
        </authorList>
    </citation>
    <scope>NUCLEOTIDE SEQUENCE [LARGE SCALE GENOMIC DNA]</scope>
    <source>
        <strain evidence="3 4">KCJK7865</strain>
    </source>
</reference>
<accession>A0A2R7UL37</accession>
<evidence type="ECO:0000256" key="1">
    <source>
        <dbReference type="SAM" id="Phobius"/>
    </source>
</evidence>
<name>A0A2R7UL37_PSEDL</name>
<dbReference type="Pfam" id="PF18169">
    <property type="entry name" value="SLATT_6"/>
    <property type="match status" value="1"/>
</dbReference>
<feature type="transmembrane region" description="Helical" evidence="1">
    <location>
        <begin position="170"/>
        <end position="191"/>
    </location>
</feature>
<organism evidence="3 4">
    <name type="scientific">Pseudomonas plecoglossicida</name>
    <dbReference type="NCBI Taxonomy" id="70775"/>
    <lineage>
        <taxon>Bacteria</taxon>
        <taxon>Pseudomonadati</taxon>
        <taxon>Pseudomonadota</taxon>
        <taxon>Gammaproteobacteria</taxon>
        <taxon>Pseudomonadales</taxon>
        <taxon>Pseudomonadaceae</taxon>
        <taxon>Pseudomonas</taxon>
    </lineage>
</organism>
<dbReference type="Proteomes" id="UP000244874">
    <property type="component" value="Unassembled WGS sequence"/>
</dbReference>
<proteinExistence type="predicted"/>
<dbReference type="RefSeq" id="WP_059394572.1">
    <property type="nucleotide sequence ID" value="NZ_QANO01000111.1"/>
</dbReference>
<gene>
    <name evidence="3" type="ORF">DBB42_12995</name>
</gene>
<dbReference type="EMBL" id="QANO01000111">
    <property type="protein sequence ID" value="PTU51844.1"/>
    <property type="molecule type" value="Genomic_DNA"/>
</dbReference>
<protein>
    <recommendedName>
        <fullName evidence="2">SMODS and SLOG-associating 2TM effector domain-containing protein</fullName>
    </recommendedName>
</protein>
<comment type="caution">
    <text evidence="3">The sequence shown here is derived from an EMBL/GenBank/DDBJ whole genome shotgun (WGS) entry which is preliminary data.</text>
</comment>
<feature type="transmembrane region" description="Helical" evidence="1">
    <location>
        <begin position="34"/>
        <end position="54"/>
    </location>
</feature>
<feature type="domain" description="SMODS and SLOG-associating 2TM effector" evidence="2">
    <location>
        <begin position="1"/>
        <end position="173"/>
    </location>
</feature>
<dbReference type="InterPro" id="IPR041119">
    <property type="entry name" value="SLATT_6"/>
</dbReference>
<keyword evidence="1" id="KW-0472">Membrane</keyword>
<evidence type="ECO:0000313" key="3">
    <source>
        <dbReference type="EMBL" id="PTU51844.1"/>
    </source>
</evidence>
<dbReference type="AlphaFoldDB" id="A0A2R7UL37"/>
<evidence type="ECO:0000259" key="2">
    <source>
        <dbReference type="Pfam" id="PF18169"/>
    </source>
</evidence>
<keyword evidence="1" id="KW-1133">Transmembrane helix</keyword>
<feature type="transmembrane region" description="Helical" evidence="1">
    <location>
        <begin position="60"/>
        <end position="77"/>
    </location>
</feature>
<dbReference type="NCBIfam" id="NF033630">
    <property type="entry name" value="SLATT_6"/>
    <property type="match status" value="1"/>
</dbReference>